<dbReference type="EMBL" id="LZRT01000062">
    <property type="protein sequence ID" value="OUM88390.1"/>
    <property type="molecule type" value="Genomic_DNA"/>
</dbReference>
<dbReference type="Gene3D" id="1.20.1250.20">
    <property type="entry name" value="MFS general substrate transporter like domains"/>
    <property type="match status" value="1"/>
</dbReference>
<keyword evidence="5 7" id="KW-1133">Transmembrane helix</keyword>
<feature type="transmembrane region" description="Helical" evidence="7">
    <location>
        <begin position="290"/>
        <end position="314"/>
    </location>
</feature>
<evidence type="ECO:0000256" key="1">
    <source>
        <dbReference type="ARBA" id="ARBA00004651"/>
    </source>
</evidence>
<dbReference type="PROSITE" id="PS50850">
    <property type="entry name" value="MFS"/>
    <property type="match status" value="1"/>
</dbReference>
<dbReference type="GO" id="GO:0005886">
    <property type="term" value="C:plasma membrane"/>
    <property type="evidence" value="ECO:0007669"/>
    <property type="project" value="UniProtKB-SubCell"/>
</dbReference>
<dbReference type="AlphaFoldDB" id="A0A1Y3PM34"/>
<name>A0A1Y3PM34_9BACI</name>
<evidence type="ECO:0000256" key="5">
    <source>
        <dbReference type="ARBA" id="ARBA00022989"/>
    </source>
</evidence>
<feature type="transmembrane region" description="Helical" evidence="7">
    <location>
        <begin position="320"/>
        <end position="339"/>
    </location>
</feature>
<feature type="transmembrane region" description="Helical" evidence="7">
    <location>
        <begin position="377"/>
        <end position="399"/>
    </location>
</feature>
<sequence>MSAAKVSNTGLFRNRFVQVILLSALLLQIGIWVRNFAVLLYVMEMTGEDPFAVSMISVAEFAPIFLFSFIGGTFADRWRPKRTMIGCDLLSAVSVFAVLAALVLASWKAVFLAMLVSSILSQFSQPSGMKLFKMHVPAELIPLGMSIYQTMFAVFMILGPVMGTFVYQTYGIQIAIAIMGVAFLLSAGVLMFLPPDKAEEATKKPQALREDIVQGFRYVMGHKVFVTLGACFLIVGFAIGMIHPLGIFIVTERLGMDKEMLQWLIAANGMAMILGGGLTMVLSKKASPQFLLLVGCLLSAAGVLIVGLSTQLWLTLAGQFISGLAIPAIHIGINALILTHAATSFVGRVNGILNPLFIGAMVVTMSLAGLLKKVWSLVVVYELAAVLLIVGAVVILPLLRFPETRNEESKPAAL</sequence>
<gene>
    <name evidence="9" type="ORF">BAA01_08455</name>
</gene>
<evidence type="ECO:0000256" key="4">
    <source>
        <dbReference type="ARBA" id="ARBA00022692"/>
    </source>
</evidence>
<feature type="transmembrane region" description="Helical" evidence="7">
    <location>
        <begin position="224"/>
        <end position="249"/>
    </location>
</feature>
<feature type="transmembrane region" description="Helical" evidence="7">
    <location>
        <begin position="170"/>
        <end position="193"/>
    </location>
</feature>
<dbReference type="CDD" id="cd06173">
    <property type="entry name" value="MFS_MefA_like"/>
    <property type="match status" value="1"/>
</dbReference>
<dbReference type="Proteomes" id="UP000196475">
    <property type="component" value="Unassembled WGS sequence"/>
</dbReference>
<dbReference type="PANTHER" id="PTHR43266:SF8">
    <property type="entry name" value="MACROLIDE-EFFLUX PROTEIN"/>
    <property type="match status" value="1"/>
</dbReference>
<reference evidence="10" key="1">
    <citation type="submission" date="2016-06" db="EMBL/GenBank/DDBJ databases">
        <authorList>
            <person name="Nascimento L."/>
            <person name="Pereira R.V."/>
            <person name="Martins L.F."/>
            <person name="Quaggio R.B."/>
            <person name="Silva A.M."/>
            <person name="Setubal J.C."/>
        </authorList>
    </citation>
    <scope>NUCLEOTIDE SEQUENCE [LARGE SCALE GENOMIC DNA]</scope>
</reference>
<accession>A0A1Y3PM34</accession>
<feature type="transmembrane region" description="Helical" evidence="7">
    <location>
        <begin position="140"/>
        <end position="158"/>
    </location>
</feature>
<feature type="domain" description="Major facilitator superfamily (MFS) profile" evidence="8">
    <location>
        <begin position="224"/>
        <end position="414"/>
    </location>
</feature>
<evidence type="ECO:0000256" key="3">
    <source>
        <dbReference type="ARBA" id="ARBA00022475"/>
    </source>
</evidence>
<dbReference type="InterPro" id="IPR036259">
    <property type="entry name" value="MFS_trans_sf"/>
</dbReference>
<feature type="transmembrane region" description="Helical" evidence="7">
    <location>
        <begin position="261"/>
        <end position="283"/>
    </location>
</feature>
<keyword evidence="6 7" id="KW-0472">Membrane</keyword>
<evidence type="ECO:0000313" key="10">
    <source>
        <dbReference type="Proteomes" id="UP000196475"/>
    </source>
</evidence>
<evidence type="ECO:0000256" key="7">
    <source>
        <dbReference type="SAM" id="Phobius"/>
    </source>
</evidence>
<organism evidence="9 10">
    <name type="scientific">Bacillus thermozeamaize</name>
    <dbReference type="NCBI Taxonomy" id="230954"/>
    <lineage>
        <taxon>Bacteria</taxon>
        <taxon>Bacillati</taxon>
        <taxon>Bacillota</taxon>
        <taxon>Bacilli</taxon>
        <taxon>Bacillales</taxon>
        <taxon>Bacillaceae</taxon>
        <taxon>Bacillus</taxon>
    </lineage>
</organism>
<protein>
    <submittedName>
        <fullName evidence="9">MFS transporter</fullName>
    </submittedName>
</protein>
<feature type="transmembrane region" description="Helical" evidence="7">
    <location>
        <begin position="55"/>
        <end position="75"/>
    </location>
</feature>
<dbReference type="InterPro" id="IPR020846">
    <property type="entry name" value="MFS_dom"/>
</dbReference>
<evidence type="ECO:0000313" key="9">
    <source>
        <dbReference type="EMBL" id="OUM88390.1"/>
    </source>
</evidence>
<evidence type="ECO:0000256" key="2">
    <source>
        <dbReference type="ARBA" id="ARBA00022448"/>
    </source>
</evidence>
<keyword evidence="4 7" id="KW-0812">Transmembrane</keyword>
<feature type="transmembrane region" description="Helical" evidence="7">
    <location>
        <begin position="95"/>
        <end position="120"/>
    </location>
</feature>
<dbReference type="GO" id="GO:0022857">
    <property type="term" value="F:transmembrane transporter activity"/>
    <property type="evidence" value="ECO:0007669"/>
    <property type="project" value="InterPro"/>
</dbReference>
<comment type="subcellular location">
    <subcellularLocation>
        <location evidence="1">Cell membrane</location>
        <topology evidence="1">Multi-pass membrane protein</topology>
    </subcellularLocation>
</comment>
<dbReference type="SUPFAM" id="SSF103473">
    <property type="entry name" value="MFS general substrate transporter"/>
    <property type="match status" value="1"/>
</dbReference>
<dbReference type="PANTHER" id="PTHR43266">
    <property type="entry name" value="MACROLIDE-EFFLUX PROTEIN"/>
    <property type="match status" value="1"/>
</dbReference>
<keyword evidence="2" id="KW-0813">Transport</keyword>
<proteinExistence type="predicted"/>
<evidence type="ECO:0000259" key="8">
    <source>
        <dbReference type="PROSITE" id="PS50850"/>
    </source>
</evidence>
<dbReference type="InterPro" id="IPR011701">
    <property type="entry name" value="MFS"/>
</dbReference>
<keyword evidence="3" id="KW-1003">Cell membrane</keyword>
<dbReference type="Pfam" id="PF07690">
    <property type="entry name" value="MFS_1"/>
    <property type="match status" value="1"/>
</dbReference>
<feature type="transmembrane region" description="Helical" evidence="7">
    <location>
        <begin position="351"/>
        <end position="371"/>
    </location>
</feature>
<feature type="transmembrane region" description="Helical" evidence="7">
    <location>
        <begin position="20"/>
        <end position="43"/>
    </location>
</feature>
<comment type="caution">
    <text evidence="9">The sequence shown here is derived from an EMBL/GenBank/DDBJ whole genome shotgun (WGS) entry which is preliminary data.</text>
</comment>
<evidence type="ECO:0000256" key="6">
    <source>
        <dbReference type="ARBA" id="ARBA00023136"/>
    </source>
</evidence>